<dbReference type="GO" id="GO:0009986">
    <property type="term" value="C:cell surface"/>
    <property type="evidence" value="ECO:0007669"/>
    <property type="project" value="TreeGrafter"/>
</dbReference>
<dbReference type="OrthoDB" id="291007at2759"/>
<dbReference type="InterPro" id="IPR052487">
    <property type="entry name" value="Galactose-binding_lectin"/>
</dbReference>
<keyword evidence="3" id="KW-1185">Reference proteome</keyword>
<gene>
    <name evidence="2" type="ORF">B9Z19DRAFT_1166290</name>
</gene>
<dbReference type="STRING" id="42251.A0A2T7A107"/>
<dbReference type="Pfam" id="PF09458">
    <property type="entry name" value="H_lectin"/>
    <property type="match status" value="3"/>
</dbReference>
<dbReference type="GO" id="GO:0030247">
    <property type="term" value="F:polysaccharide binding"/>
    <property type="evidence" value="ECO:0007669"/>
    <property type="project" value="TreeGrafter"/>
</dbReference>
<sequence length="264" mass="29693">MGFLAVTTKNITFAKPFIAPPRLPHGLNSLDIDKNANIRIVGNAEDITKEGFKASLNAWGDTKLYSAGDSWLELALGYLEYQTGEFSTQDDHPWDKPQLKTSRRINFDRPYITPPKVIVFLKQLDLDKNKNWRVIINVSDIDRKGFTIHIDTWGDSILYSATAGWIAYPGDRPYVFSGTAKTQDVHPWNKPQLLNSKSIGFDGVQFWRNPSIFLALYSLDFNHTANLRIKASADNVTPNGLIWHLDSWGDSIFHSAGVSILAVV</sequence>
<feature type="domain" description="H-type lectin" evidence="1">
    <location>
        <begin position="8"/>
        <end position="72"/>
    </location>
</feature>
<dbReference type="SUPFAM" id="SSF141086">
    <property type="entry name" value="Agglutinin HPA-like"/>
    <property type="match status" value="3"/>
</dbReference>
<organism evidence="2 3">
    <name type="scientific">Tuber borchii</name>
    <name type="common">White truffle</name>
    <dbReference type="NCBI Taxonomy" id="42251"/>
    <lineage>
        <taxon>Eukaryota</taxon>
        <taxon>Fungi</taxon>
        <taxon>Dikarya</taxon>
        <taxon>Ascomycota</taxon>
        <taxon>Pezizomycotina</taxon>
        <taxon>Pezizomycetes</taxon>
        <taxon>Pezizales</taxon>
        <taxon>Tuberaceae</taxon>
        <taxon>Tuber</taxon>
    </lineage>
</organism>
<dbReference type="GO" id="GO:0070492">
    <property type="term" value="F:oligosaccharide binding"/>
    <property type="evidence" value="ECO:0007669"/>
    <property type="project" value="TreeGrafter"/>
</dbReference>
<dbReference type="PANTHER" id="PTHR46938">
    <property type="entry name" value="DISCOIDIN-1 SUBUNIT A-RELATED-RELATED"/>
    <property type="match status" value="1"/>
</dbReference>
<proteinExistence type="predicted"/>
<dbReference type="GO" id="GO:0098609">
    <property type="term" value="P:cell-cell adhesion"/>
    <property type="evidence" value="ECO:0007669"/>
    <property type="project" value="TreeGrafter"/>
</dbReference>
<evidence type="ECO:0000313" key="3">
    <source>
        <dbReference type="Proteomes" id="UP000244722"/>
    </source>
</evidence>
<dbReference type="Gene3D" id="2.60.40.2080">
    <property type="match status" value="3"/>
</dbReference>
<protein>
    <recommendedName>
        <fullName evidence="1">H-type lectin domain-containing protein</fullName>
    </recommendedName>
</protein>
<dbReference type="AlphaFoldDB" id="A0A2T7A107"/>
<dbReference type="Proteomes" id="UP000244722">
    <property type="component" value="Unassembled WGS sequence"/>
</dbReference>
<accession>A0A2T7A107</accession>
<evidence type="ECO:0000313" key="2">
    <source>
        <dbReference type="EMBL" id="PUU81421.1"/>
    </source>
</evidence>
<name>A0A2T7A107_TUBBO</name>
<dbReference type="InterPro" id="IPR019019">
    <property type="entry name" value="H-type_lectin_domain"/>
</dbReference>
<dbReference type="InterPro" id="IPR037221">
    <property type="entry name" value="H-type_lectin_dom_sf"/>
</dbReference>
<dbReference type="EMBL" id="NESQ01000045">
    <property type="protein sequence ID" value="PUU81421.1"/>
    <property type="molecule type" value="Genomic_DNA"/>
</dbReference>
<reference evidence="2 3" key="1">
    <citation type="submission" date="2017-04" db="EMBL/GenBank/DDBJ databases">
        <title>Draft genome sequence of Tuber borchii Vittad., a whitish edible truffle.</title>
        <authorList>
            <consortium name="DOE Joint Genome Institute"/>
            <person name="Murat C."/>
            <person name="Kuo A."/>
            <person name="Barry K.W."/>
            <person name="Clum A."/>
            <person name="Dockter R.B."/>
            <person name="Fauchery L."/>
            <person name="Iotti M."/>
            <person name="Kohler A."/>
            <person name="Labutti K."/>
            <person name="Lindquist E.A."/>
            <person name="Lipzen A."/>
            <person name="Ohm R.A."/>
            <person name="Wang M."/>
            <person name="Grigoriev I.V."/>
            <person name="Zambonelli A."/>
            <person name="Martin F.M."/>
        </authorList>
    </citation>
    <scope>NUCLEOTIDE SEQUENCE [LARGE SCALE GENOMIC DNA]</scope>
    <source>
        <strain evidence="2 3">Tbo3840</strain>
    </source>
</reference>
<feature type="domain" description="H-type lectin" evidence="1">
    <location>
        <begin position="197"/>
        <end position="263"/>
    </location>
</feature>
<evidence type="ECO:0000259" key="1">
    <source>
        <dbReference type="Pfam" id="PF09458"/>
    </source>
</evidence>
<dbReference type="GO" id="GO:0046871">
    <property type="term" value="F:N-acetylgalactosamine binding"/>
    <property type="evidence" value="ECO:0007669"/>
    <property type="project" value="TreeGrafter"/>
</dbReference>
<feature type="domain" description="H-type lectin" evidence="1">
    <location>
        <begin position="103"/>
        <end position="168"/>
    </location>
</feature>
<comment type="caution">
    <text evidence="2">The sequence shown here is derived from an EMBL/GenBank/DDBJ whole genome shotgun (WGS) entry which is preliminary data.</text>
</comment>
<dbReference type="GO" id="GO:0098636">
    <property type="term" value="C:protein complex involved in cell adhesion"/>
    <property type="evidence" value="ECO:0007669"/>
    <property type="project" value="TreeGrafter"/>
</dbReference>